<proteinExistence type="predicted"/>
<sequence>MSPGTNFAVEELRPELEEGRSPLEHFPLSQGCFHPTGAKRQEYADVVRERVAALLADEKLYTKRRVQLLAPLDPREWKQVQMSKELRFFKRIRGGRTLRQLASEEPVADVRQAVENGYSTMICDGQVRGSMENMMYGLTASSQEDLMTGFWYKNHPKDCVWLGTAEGPTPEDPFRSADFIWALPKIAYSVDICYLKATGVETDRDGNRYGYLVLHSVDLPQCRPFEARRVVRAKMYFTCLFREITTGYLNVTVRGIFDLGKRGKIAKQLVTTATKSFMFGLLNGVGIGLAKKLTLMARRNHDAFRCPKLSECSICSKTKKKLLFGLDRHLLQCGVCGATVCSNCVANAKQVLFLGLDAPISKRPCCSTCMQDARVTCGVLPGEPEFQVIADFYIRQRSRPVFSSSMSPASGFRSLLPEMYPPDTMTRNRGSGRCRSVVKTILSADMPTNSTADESLDTNPFSRELDEANFCFSDDESISFVVAQPDPSPNTSSDSDKSTLTVRRTPHRYHDGNFIPSTTNNQDMPPPSQLEYFQQTLFLLNVTAEETLARAKATARELRGADLD</sequence>
<dbReference type="AlphaFoldDB" id="A0A8T1W9I8"/>
<dbReference type="PANTHER" id="PTHR13510">
    <property type="entry name" value="FYVE-FINGER-CONTAINING RAB5 EFFECTOR PROTEIN RABENOSYN-5-RELATED"/>
    <property type="match status" value="1"/>
</dbReference>
<name>A0A8T1W9I8_9STRA</name>
<gene>
    <name evidence="2" type="ORF">PHYPSEUDO_007124</name>
</gene>
<protein>
    <recommendedName>
        <fullName evidence="4">FYVE-type domain-containing protein</fullName>
    </recommendedName>
</protein>
<dbReference type="EMBL" id="JAGDFM010000029">
    <property type="protein sequence ID" value="KAG7390662.1"/>
    <property type="molecule type" value="Genomic_DNA"/>
</dbReference>
<organism evidence="2 3">
    <name type="scientific">Phytophthora pseudosyringae</name>
    <dbReference type="NCBI Taxonomy" id="221518"/>
    <lineage>
        <taxon>Eukaryota</taxon>
        <taxon>Sar</taxon>
        <taxon>Stramenopiles</taxon>
        <taxon>Oomycota</taxon>
        <taxon>Peronosporomycetes</taxon>
        <taxon>Peronosporales</taxon>
        <taxon>Peronosporaceae</taxon>
        <taxon>Phytophthora</taxon>
    </lineage>
</organism>
<dbReference type="PANTHER" id="PTHR13510:SF44">
    <property type="entry name" value="RABENOSYN-5"/>
    <property type="match status" value="1"/>
</dbReference>
<dbReference type="CDD" id="cd00065">
    <property type="entry name" value="FYVE_like_SF"/>
    <property type="match status" value="1"/>
</dbReference>
<evidence type="ECO:0000256" key="1">
    <source>
        <dbReference type="SAM" id="MobiDB-lite"/>
    </source>
</evidence>
<accession>A0A8T1W9I8</accession>
<evidence type="ECO:0000313" key="3">
    <source>
        <dbReference type="Proteomes" id="UP000694044"/>
    </source>
</evidence>
<dbReference type="InterPro" id="IPR052727">
    <property type="entry name" value="Rab4/Rab5_effector"/>
</dbReference>
<evidence type="ECO:0000313" key="2">
    <source>
        <dbReference type="EMBL" id="KAG7390662.1"/>
    </source>
</evidence>
<dbReference type="Proteomes" id="UP000694044">
    <property type="component" value="Unassembled WGS sequence"/>
</dbReference>
<comment type="caution">
    <text evidence="2">The sequence shown here is derived from an EMBL/GenBank/DDBJ whole genome shotgun (WGS) entry which is preliminary data.</text>
</comment>
<dbReference type="OrthoDB" id="97475at2759"/>
<keyword evidence="3" id="KW-1185">Reference proteome</keyword>
<reference evidence="2" key="1">
    <citation type="submission" date="2021-02" db="EMBL/GenBank/DDBJ databases">
        <authorList>
            <person name="Palmer J.M."/>
        </authorList>
    </citation>
    <scope>NUCLEOTIDE SEQUENCE</scope>
    <source>
        <strain evidence="2">SCRP734</strain>
    </source>
</reference>
<evidence type="ECO:0008006" key="4">
    <source>
        <dbReference type="Google" id="ProtNLM"/>
    </source>
</evidence>
<feature type="region of interest" description="Disordered" evidence="1">
    <location>
        <begin position="482"/>
        <end position="525"/>
    </location>
</feature>